<proteinExistence type="predicted"/>
<feature type="transmembrane region" description="Helical" evidence="1">
    <location>
        <begin position="171"/>
        <end position="188"/>
    </location>
</feature>
<feature type="transmembrane region" description="Helical" evidence="1">
    <location>
        <begin position="14"/>
        <end position="32"/>
    </location>
</feature>
<keyword evidence="1" id="KW-1133">Transmembrane helix</keyword>
<feature type="transmembrane region" description="Helical" evidence="1">
    <location>
        <begin position="61"/>
        <end position="86"/>
    </location>
</feature>
<comment type="caution">
    <text evidence="2">The sequence shown here is derived from an EMBL/GenBank/DDBJ whole genome shotgun (WGS) entry which is preliminary data.</text>
</comment>
<evidence type="ECO:0000313" key="2">
    <source>
        <dbReference type="EMBL" id="HGM58037.1"/>
    </source>
</evidence>
<organism evidence="2">
    <name type="scientific">Staphylothermus marinus</name>
    <dbReference type="NCBI Taxonomy" id="2280"/>
    <lineage>
        <taxon>Archaea</taxon>
        <taxon>Thermoproteota</taxon>
        <taxon>Thermoprotei</taxon>
        <taxon>Desulfurococcales</taxon>
        <taxon>Desulfurococcaceae</taxon>
        <taxon>Staphylothermus</taxon>
    </lineage>
</organism>
<feature type="transmembrane region" description="Helical" evidence="1">
    <location>
        <begin position="134"/>
        <end position="159"/>
    </location>
</feature>
<sequence>MSNNNNTLIRFRQLFVKIVLIIFTLLTTVFLIKYSLFRTTIPTIQLISLTKEGSFLTTSDAFINFILNFRLIELILFTTVSTIFFIDYLDTKRYIVVFLTKISFIAVVLFNQIFLKNPYPTIPSFRIRLGLDIYMFDLTSFIILTIFLSIDLTIFILTIRFVKNRDRFDYLIRKILLALISTLVFTILTLDYVVSYILLYALIYTIICINTVNRF</sequence>
<keyword evidence="1" id="KW-0472">Membrane</keyword>
<dbReference type="AlphaFoldDB" id="A0A7C4D9Z1"/>
<feature type="transmembrane region" description="Helical" evidence="1">
    <location>
        <begin position="93"/>
        <end position="114"/>
    </location>
</feature>
<protein>
    <submittedName>
        <fullName evidence="2">Uncharacterized protein</fullName>
    </submittedName>
</protein>
<gene>
    <name evidence="2" type="ORF">ENU14_00365</name>
</gene>
<accession>A0A7C4D9Z1</accession>
<keyword evidence="1" id="KW-0812">Transmembrane</keyword>
<evidence type="ECO:0000256" key="1">
    <source>
        <dbReference type="SAM" id="Phobius"/>
    </source>
</evidence>
<dbReference type="EMBL" id="DTBJ01000006">
    <property type="protein sequence ID" value="HGM58037.1"/>
    <property type="molecule type" value="Genomic_DNA"/>
</dbReference>
<name>A0A7C4D9Z1_STAMA</name>
<reference evidence="2" key="1">
    <citation type="journal article" date="2020" name="mSystems">
        <title>Genome- and Community-Level Interaction Insights into Carbon Utilization and Element Cycling Functions of Hydrothermarchaeota in Hydrothermal Sediment.</title>
        <authorList>
            <person name="Zhou Z."/>
            <person name="Liu Y."/>
            <person name="Xu W."/>
            <person name="Pan J."/>
            <person name="Luo Z.H."/>
            <person name="Li M."/>
        </authorList>
    </citation>
    <scope>NUCLEOTIDE SEQUENCE [LARGE SCALE GENOMIC DNA]</scope>
    <source>
        <strain evidence="2">SpSt-642</strain>
    </source>
</reference>
<feature type="transmembrane region" description="Helical" evidence="1">
    <location>
        <begin position="194"/>
        <end position="212"/>
    </location>
</feature>